<feature type="signal peptide" evidence="1">
    <location>
        <begin position="1"/>
        <end position="19"/>
    </location>
</feature>
<dbReference type="EMBL" id="NVVJ01000086">
    <property type="protein sequence ID" value="PCJ19694.1"/>
    <property type="molecule type" value="Genomic_DNA"/>
</dbReference>
<name>A0A2A5AK71_9GAMM</name>
<evidence type="ECO:0000256" key="1">
    <source>
        <dbReference type="SAM" id="SignalP"/>
    </source>
</evidence>
<accession>A0A2A5AK71</accession>
<dbReference type="AlphaFoldDB" id="A0A2A5AK71"/>
<dbReference type="Proteomes" id="UP000218327">
    <property type="component" value="Unassembled WGS sequence"/>
</dbReference>
<dbReference type="InterPro" id="IPR000073">
    <property type="entry name" value="AB_hydrolase_1"/>
</dbReference>
<dbReference type="SUPFAM" id="SSF53474">
    <property type="entry name" value="alpha/beta-Hydrolases"/>
    <property type="match status" value="1"/>
</dbReference>
<proteinExistence type="predicted"/>
<dbReference type="Pfam" id="PF12697">
    <property type="entry name" value="Abhydrolase_6"/>
    <property type="match status" value="1"/>
</dbReference>
<protein>
    <recommendedName>
        <fullName evidence="2">AB hydrolase-1 domain-containing protein</fullName>
    </recommendedName>
</protein>
<evidence type="ECO:0000313" key="4">
    <source>
        <dbReference type="Proteomes" id="UP000218327"/>
    </source>
</evidence>
<reference evidence="4" key="1">
    <citation type="submission" date="2017-08" db="EMBL/GenBank/DDBJ databases">
        <title>A dynamic microbial community with high functional redundancy inhabits the cold, oxic subseafloor aquifer.</title>
        <authorList>
            <person name="Tully B.J."/>
            <person name="Wheat C.G."/>
            <person name="Glazer B.T."/>
            <person name="Huber J.A."/>
        </authorList>
    </citation>
    <scope>NUCLEOTIDE SEQUENCE [LARGE SCALE GENOMIC DNA]</scope>
</reference>
<gene>
    <name evidence="3" type="ORF">COA96_16150</name>
</gene>
<dbReference type="PANTHER" id="PTHR43798">
    <property type="entry name" value="MONOACYLGLYCEROL LIPASE"/>
    <property type="match status" value="1"/>
</dbReference>
<sequence length="288" mass="31656">MRTILPAVLFLMLSACISAPPQTTSTPNQLLRANLASNPSIMSQNMAIGEFNLHYAESGDIGKPTIVFIHGTPGSWRSLGSLLVHPELKQRARLISIDRPGWGGSPLLEKEAEGSFAAQVALIEPLLRKLKAESNGQPLILVGHSYGASISPYIAYMHPELVDGLLMAAGAIDPKLGKPRWYNRAAAVWPVSALIDDRLVKANVEIWGVQDALKQLEPWWQSVTIPMVYMQGEEDELVHPRNLDFAEEFLPAKNTKVVRIPGQSHFVHRQQTELIATLALEVLSKALP</sequence>
<comment type="caution">
    <text evidence="3">The sequence shown here is derived from an EMBL/GenBank/DDBJ whole genome shotgun (WGS) entry which is preliminary data.</text>
</comment>
<feature type="domain" description="AB hydrolase-1" evidence="2">
    <location>
        <begin position="66"/>
        <end position="275"/>
    </location>
</feature>
<feature type="chain" id="PRO_5012765949" description="AB hydrolase-1 domain-containing protein" evidence="1">
    <location>
        <begin position="20"/>
        <end position="288"/>
    </location>
</feature>
<dbReference type="InterPro" id="IPR029058">
    <property type="entry name" value="AB_hydrolase_fold"/>
</dbReference>
<keyword evidence="1" id="KW-0732">Signal</keyword>
<dbReference type="PROSITE" id="PS51257">
    <property type="entry name" value="PROKAR_LIPOPROTEIN"/>
    <property type="match status" value="1"/>
</dbReference>
<dbReference type="GO" id="GO:0016020">
    <property type="term" value="C:membrane"/>
    <property type="evidence" value="ECO:0007669"/>
    <property type="project" value="TreeGrafter"/>
</dbReference>
<dbReference type="InterPro" id="IPR050266">
    <property type="entry name" value="AB_hydrolase_sf"/>
</dbReference>
<organism evidence="3 4">
    <name type="scientific">SAR86 cluster bacterium</name>
    <dbReference type="NCBI Taxonomy" id="2030880"/>
    <lineage>
        <taxon>Bacteria</taxon>
        <taxon>Pseudomonadati</taxon>
        <taxon>Pseudomonadota</taxon>
        <taxon>Gammaproteobacteria</taxon>
        <taxon>SAR86 cluster</taxon>
    </lineage>
</organism>
<evidence type="ECO:0000313" key="3">
    <source>
        <dbReference type="EMBL" id="PCJ19694.1"/>
    </source>
</evidence>
<dbReference type="Gene3D" id="3.40.50.1820">
    <property type="entry name" value="alpha/beta hydrolase"/>
    <property type="match status" value="1"/>
</dbReference>
<evidence type="ECO:0000259" key="2">
    <source>
        <dbReference type="Pfam" id="PF12697"/>
    </source>
</evidence>
<dbReference type="PANTHER" id="PTHR43798:SF33">
    <property type="entry name" value="HYDROLASE, PUTATIVE (AFU_ORTHOLOGUE AFUA_2G14860)-RELATED"/>
    <property type="match status" value="1"/>
</dbReference>